<dbReference type="EMBL" id="CAJOAZ010006217">
    <property type="protein sequence ID" value="CAF4127436.1"/>
    <property type="molecule type" value="Genomic_DNA"/>
</dbReference>
<comment type="caution">
    <text evidence="1">The sequence shown here is derived from an EMBL/GenBank/DDBJ whole genome shotgun (WGS) entry which is preliminary data.</text>
</comment>
<organism evidence="1 2">
    <name type="scientific">Adineta steineri</name>
    <dbReference type="NCBI Taxonomy" id="433720"/>
    <lineage>
        <taxon>Eukaryota</taxon>
        <taxon>Metazoa</taxon>
        <taxon>Spiralia</taxon>
        <taxon>Gnathifera</taxon>
        <taxon>Rotifera</taxon>
        <taxon>Eurotatoria</taxon>
        <taxon>Bdelloidea</taxon>
        <taxon>Adinetida</taxon>
        <taxon>Adinetidae</taxon>
        <taxon>Adineta</taxon>
    </lineage>
</organism>
<reference evidence="1" key="1">
    <citation type="submission" date="2021-02" db="EMBL/GenBank/DDBJ databases">
        <authorList>
            <person name="Nowell W R."/>
        </authorList>
    </citation>
    <scope>NUCLEOTIDE SEQUENCE</scope>
</reference>
<accession>A0A819WW23</accession>
<name>A0A819WW23_9BILA</name>
<sequence>MTFRLEPKILATQTDQLIHLTVLLSTLAHIRLDVLVSILIPDMLTMIDEYTRILIMHCSTSQNNDKKIILIFIVLYYHQSYPTVLHHFASLTHFVEEWLNSTEHAISETHVPTVPFSLPIDDMNGLL</sequence>
<proteinExistence type="predicted"/>
<dbReference type="AlphaFoldDB" id="A0A819WW23"/>
<gene>
    <name evidence="1" type="ORF">OXD698_LOCUS36828</name>
</gene>
<dbReference type="Proteomes" id="UP000663844">
    <property type="component" value="Unassembled WGS sequence"/>
</dbReference>
<evidence type="ECO:0000313" key="2">
    <source>
        <dbReference type="Proteomes" id="UP000663844"/>
    </source>
</evidence>
<protein>
    <submittedName>
        <fullName evidence="1">Uncharacterized protein</fullName>
    </submittedName>
</protein>
<evidence type="ECO:0000313" key="1">
    <source>
        <dbReference type="EMBL" id="CAF4127436.1"/>
    </source>
</evidence>